<feature type="transmembrane region" description="Helical" evidence="10">
    <location>
        <begin position="237"/>
        <end position="258"/>
    </location>
</feature>
<evidence type="ECO:0000256" key="4">
    <source>
        <dbReference type="ARBA" id="ARBA00022692"/>
    </source>
</evidence>
<feature type="transmembrane region" description="Helical" evidence="10">
    <location>
        <begin position="74"/>
        <end position="93"/>
    </location>
</feature>
<comment type="caution">
    <text evidence="12">The sequence shown here is derived from an EMBL/GenBank/DDBJ whole genome shotgun (WGS) entry which is preliminary data.</text>
</comment>
<dbReference type="Pfam" id="PF07690">
    <property type="entry name" value="MFS_1"/>
    <property type="match status" value="1"/>
</dbReference>
<feature type="transmembrane region" description="Helical" evidence="10">
    <location>
        <begin position="132"/>
        <end position="154"/>
    </location>
</feature>
<reference evidence="12 13" key="1">
    <citation type="submission" date="2019-07" db="EMBL/GenBank/DDBJ databases">
        <title>Salinicoccus cyprini sp. nov., isolated from gastro-intestinal tract of mirror carp, Cyprinus carpio var. specularis, collected from Gobind Sagar Reservoir, Himachal Pradesh, India.</title>
        <authorList>
            <person name="Talwar C."/>
            <person name="Singh A.K."/>
            <person name="Lal R."/>
            <person name="Negi R.K."/>
        </authorList>
    </citation>
    <scope>NUCLEOTIDE SEQUENCE [LARGE SCALE GENOMIC DNA]</scope>
    <source>
        <strain evidence="12 13">CT19</strain>
    </source>
</reference>
<comment type="similarity">
    <text evidence="2">Belongs to the major facilitator superfamily. Nitrate/nitrite porter (TC 2.A.1.8) family.</text>
</comment>
<dbReference type="OrthoDB" id="9773404at2"/>
<feature type="transmembrane region" description="Helical" evidence="10">
    <location>
        <begin position="12"/>
        <end position="31"/>
    </location>
</feature>
<evidence type="ECO:0000256" key="5">
    <source>
        <dbReference type="ARBA" id="ARBA00022989"/>
    </source>
</evidence>
<sequence length="394" mass="42910">MNEKMGKKQLILQTFSLLAGFMVWTLLAPLFPEIVKDIPEAADQRALIVALPVILGSVLRIPFGIFANKMGGRVVFLFSFIFLLIPVFYLSIATTPMDLMISAVFLGVGGATFSIGVTSLPKYYPKEKHGFVNGVYGMGNIGTAVTSFGAPALALSFGGWQAAVQTYLVVLALFAILQFIMGDRNERKVNLPLAKQFKEVTRDYKFYFFNLWYFITFGAFVAFGLFLPAFLTDEALFNLSTLDAGIRTAVFIIIATVLRPIGGLIGDKFNALHALIITFIGLALSGLLLAFTYNFIFLFTVGSLLAAVCAGIGNGLVFKFVPTYFSKQAGISNGFVAMMGGLGGFFPPIVIDQAHSMTGSYAIGFVLLSVFCIISLFTMFHMNSNLKKNQLVSE</sequence>
<dbReference type="RefSeq" id="WP_145290558.1">
    <property type="nucleotide sequence ID" value="NZ_VMSJ01000006.1"/>
</dbReference>
<accession>A0A558AR30</accession>
<dbReference type="GO" id="GO:0005886">
    <property type="term" value="C:plasma membrane"/>
    <property type="evidence" value="ECO:0007669"/>
    <property type="project" value="UniProtKB-SubCell"/>
</dbReference>
<dbReference type="InterPro" id="IPR036259">
    <property type="entry name" value="MFS_trans_sf"/>
</dbReference>
<keyword evidence="7 10" id="KW-0472">Membrane</keyword>
<protein>
    <recommendedName>
        <fullName evidence="8">Probable nitrate transporter NarT</fullName>
    </recommendedName>
</protein>
<gene>
    <name evidence="12" type="ORF">FO441_11995</name>
</gene>
<feature type="transmembrane region" description="Helical" evidence="10">
    <location>
        <begin position="160"/>
        <end position="180"/>
    </location>
</feature>
<evidence type="ECO:0000256" key="6">
    <source>
        <dbReference type="ARBA" id="ARBA00023063"/>
    </source>
</evidence>
<feature type="transmembrane region" description="Helical" evidence="10">
    <location>
        <begin position="270"/>
        <end position="289"/>
    </location>
</feature>
<feature type="domain" description="Major facilitator superfamily (MFS) profile" evidence="11">
    <location>
        <begin position="8"/>
        <end position="387"/>
    </location>
</feature>
<evidence type="ECO:0000313" key="13">
    <source>
        <dbReference type="Proteomes" id="UP000315103"/>
    </source>
</evidence>
<feature type="transmembrane region" description="Helical" evidence="10">
    <location>
        <begin position="211"/>
        <end position="231"/>
    </location>
</feature>
<proteinExistence type="inferred from homology"/>
<name>A0A558AR30_9STAP</name>
<dbReference type="CDD" id="cd17341">
    <property type="entry name" value="MFS_NRT2_like"/>
    <property type="match status" value="1"/>
</dbReference>
<keyword evidence="5 10" id="KW-1133">Transmembrane helix</keyword>
<organism evidence="12 13">
    <name type="scientific">Salinicoccus cyprini</name>
    <dbReference type="NCBI Taxonomy" id="2493691"/>
    <lineage>
        <taxon>Bacteria</taxon>
        <taxon>Bacillati</taxon>
        <taxon>Bacillota</taxon>
        <taxon>Bacilli</taxon>
        <taxon>Bacillales</taxon>
        <taxon>Staphylococcaceae</taxon>
        <taxon>Salinicoccus</taxon>
    </lineage>
</organism>
<dbReference type="InterPro" id="IPR020846">
    <property type="entry name" value="MFS_dom"/>
</dbReference>
<dbReference type="AlphaFoldDB" id="A0A558AR30"/>
<keyword evidence="3" id="KW-0813">Transport</keyword>
<evidence type="ECO:0000256" key="8">
    <source>
        <dbReference type="ARBA" id="ARBA00024393"/>
    </source>
</evidence>
<evidence type="ECO:0000256" key="9">
    <source>
        <dbReference type="ARBA" id="ARBA00025420"/>
    </source>
</evidence>
<evidence type="ECO:0000256" key="3">
    <source>
        <dbReference type="ARBA" id="ARBA00022448"/>
    </source>
</evidence>
<dbReference type="EMBL" id="VMSJ01000006">
    <property type="protein sequence ID" value="TVT26724.1"/>
    <property type="molecule type" value="Genomic_DNA"/>
</dbReference>
<dbReference type="InterPro" id="IPR011701">
    <property type="entry name" value="MFS"/>
</dbReference>
<dbReference type="PANTHER" id="PTHR23515">
    <property type="entry name" value="HIGH-AFFINITY NITRATE TRANSPORTER 2.3"/>
    <property type="match status" value="1"/>
</dbReference>
<dbReference type="Proteomes" id="UP000315103">
    <property type="component" value="Unassembled WGS sequence"/>
</dbReference>
<keyword evidence="6" id="KW-0534">Nitrate assimilation</keyword>
<dbReference type="PROSITE" id="PS50850">
    <property type="entry name" value="MFS"/>
    <property type="match status" value="1"/>
</dbReference>
<dbReference type="Gene3D" id="1.20.1250.20">
    <property type="entry name" value="MFS general substrate transporter like domains"/>
    <property type="match status" value="2"/>
</dbReference>
<feature type="transmembrane region" description="Helical" evidence="10">
    <location>
        <begin position="46"/>
        <end position="67"/>
    </location>
</feature>
<dbReference type="InterPro" id="IPR044772">
    <property type="entry name" value="NO3_transporter"/>
</dbReference>
<dbReference type="GO" id="GO:0015112">
    <property type="term" value="F:nitrate transmembrane transporter activity"/>
    <property type="evidence" value="ECO:0007669"/>
    <property type="project" value="InterPro"/>
</dbReference>
<dbReference type="GO" id="GO:0042128">
    <property type="term" value="P:nitrate assimilation"/>
    <property type="evidence" value="ECO:0007669"/>
    <property type="project" value="UniProtKB-KW"/>
</dbReference>
<keyword evidence="13" id="KW-1185">Reference proteome</keyword>
<feature type="transmembrane region" description="Helical" evidence="10">
    <location>
        <begin position="295"/>
        <end position="318"/>
    </location>
</feature>
<feature type="transmembrane region" description="Helical" evidence="10">
    <location>
        <begin position="330"/>
        <end position="349"/>
    </location>
</feature>
<evidence type="ECO:0000256" key="10">
    <source>
        <dbReference type="SAM" id="Phobius"/>
    </source>
</evidence>
<evidence type="ECO:0000256" key="1">
    <source>
        <dbReference type="ARBA" id="ARBA00004651"/>
    </source>
</evidence>
<evidence type="ECO:0000259" key="11">
    <source>
        <dbReference type="PROSITE" id="PS50850"/>
    </source>
</evidence>
<evidence type="ECO:0000313" key="12">
    <source>
        <dbReference type="EMBL" id="TVT26724.1"/>
    </source>
</evidence>
<evidence type="ECO:0000256" key="7">
    <source>
        <dbReference type="ARBA" id="ARBA00023136"/>
    </source>
</evidence>
<feature type="transmembrane region" description="Helical" evidence="10">
    <location>
        <begin position="99"/>
        <end position="120"/>
    </location>
</feature>
<evidence type="ECO:0000256" key="2">
    <source>
        <dbReference type="ARBA" id="ARBA00008432"/>
    </source>
</evidence>
<comment type="subcellular location">
    <subcellularLocation>
        <location evidence="1">Cell membrane</location>
        <topology evidence="1">Multi-pass membrane protein</topology>
    </subcellularLocation>
</comment>
<feature type="transmembrane region" description="Helical" evidence="10">
    <location>
        <begin position="361"/>
        <end position="380"/>
    </location>
</feature>
<dbReference type="SUPFAM" id="SSF103473">
    <property type="entry name" value="MFS general substrate transporter"/>
    <property type="match status" value="1"/>
</dbReference>
<comment type="function">
    <text evidence="9">Probably required for nitrate uptake under anoxic conditions. Also possibly involved in excretion of nitrite produced by the dissimilatory reduction of nitrate.</text>
</comment>
<keyword evidence="4 10" id="KW-0812">Transmembrane</keyword>